<feature type="coiled-coil region" evidence="1">
    <location>
        <begin position="160"/>
        <end position="235"/>
    </location>
</feature>
<dbReference type="RefSeq" id="XP_016465664.1">
    <property type="nucleotide sequence ID" value="XM_016610178.2"/>
</dbReference>
<feature type="coiled-coil region" evidence="1">
    <location>
        <begin position="21"/>
        <end position="90"/>
    </location>
</feature>
<name>A0A1S3ZMZ1_TOBAC</name>
<dbReference type="OrthoDB" id="763901at2759"/>
<protein>
    <submittedName>
        <fullName evidence="4">Autophagy-related protein 11-like isoform X2</fullName>
    </submittedName>
    <submittedName>
        <fullName evidence="4">Uncharacterized protein LOC107788503 isoform X2</fullName>
    </submittedName>
</protein>
<feature type="compositionally biased region" description="Polar residues" evidence="2">
    <location>
        <begin position="136"/>
        <end position="145"/>
    </location>
</feature>
<dbReference type="AlphaFoldDB" id="A0A1S3ZMZ1"/>
<proteinExistence type="predicted"/>
<dbReference type="Proteomes" id="UP000790787">
    <property type="component" value="Chromosome 17"/>
</dbReference>
<keyword evidence="3" id="KW-1185">Reference proteome</keyword>
<reference evidence="4" key="2">
    <citation type="submission" date="2025-08" db="UniProtKB">
        <authorList>
            <consortium name="RefSeq"/>
        </authorList>
    </citation>
    <scope>IDENTIFICATION</scope>
    <source>
        <tissue evidence="4">Leaf</tissue>
    </source>
</reference>
<evidence type="ECO:0000256" key="1">
    <source>
        <dbReference type="SAM" id="Coils"/>
    </source>
</evidence>
<sequence>MAGNDSQKQFLTLIRDFASEKSQGERRVINLKKRSQELQSELEVANTEVEEAKHQKETADQELKGYEVELARNESAIQTLEERIVLIQDELSAYGSDVEALKNKESETRDDFIEKMLDLNAQIRKFHETRASIFQNDNCSDSASNPGPAKAKGEDAEAVKRDLQNKLAQIVSQITKEEEEYQVEQNIHSQLEEELNILERKASLIEGITKENMEMQELARQTSELENRCASLGDELQRRSVCPSCHRDNTEALGEIVQAGNEN</sequence>
<dbReference type="InterPro" id="IPR053327">
    <property type="entry name" value="KIP"/>
</dbReference>
<feature type="region of interest" description="Disordered" evidence="2">
    <location>
        <begin position="136"/>
        <end position="155"/>
    </location>
</feature>
<evidence type="ECO:0000313" key="4">
    <source>
        <dbReference type="RefSeq" id="XP_016465664.1"/>
    </source>
</evidence>
<reference evidence="3" key="1">
    <citation type="journal article" date="2014" name="Nat. Commun.">
        <title>The tobacco genome sequence and its comparison with those of tomato and potato.</title>
        <authorList>
            <person name="Sierro N."/>
            <person name="Battey J.N."/>
            <person name="Ouadi S."/>
            <person name="Bakaher N."/>
            <person name="Bovet L."/>
            <person name="Willig A."/>
            <person name="Goepfert S."/>
            <person name="Peitsch M.C."/>
            <person name="Ivanov N.V."/>
        </authorList>
    </citation>
    <scope>NUCLEOTIDE SEQUENCE [LARGE SCALE GENOMIC DNA]</scope>
</reference>
<dbReference type="PANTHER" id="PTHR36001">
    <property type="entry name" value="CTAGE FAMILY PROTEIN-RELATED"/>
    <property type="match status" value="1"/>
</dbReference>
<organism evidence="3 4">
    <name type="scientific">Nicotiana tabacum</name>
    <name type="common">Common tobacco</name>
    <dbReference type="NCBI Taxonomy" id="4097"/>
    <lineage>
        <taxon>Eukaryota</taxon>
        <taxon>Viridiplantae</taxon>
        <taxon>Streptophyta</taxon>
        <taxon>Embryophyta</taxon>
        <taxon>Tracheophyta</taxon>
        <taxon>Spermatophyta</taxon>
        <taxon>Magnoliopsida</taxon>
        <taxon>eudicotyledons</taxon>
        <taxon>Gunneridae</taxon>
        <taxon>Pentapetalae</taxon>
        <taxon>asterids</taxon>
        <taxon>lamiids</taxon>
        <taxon>Solanales</taxon>
        <taxon>Solanaceae</taxon>
        <taxon>Nicotianoideae</taxon>
        <taxon>Nicotianeae</taxon>
        <taxon>Nicotiana</taxon>
    </lineage>
</organism>
<keyword evidence="1" id="KW-0175">Coiled coil</keyword>
<gene>
    <name evidence="4" type="primary">LOC107788503</name>
</gene>
<dbReference type="RefSeq" id="XP_016465664.1">
    <property type="nucleotide sequence ID" value="XM_016610178.1"/>
</dbReference>
<evidence type="ECO:0000313" key="3">
    <source>
        <dbReference type="Proteomes" id="UP000790787"/>
    </source>
</evidence>
<dbReference type="GeneID" id="107788503"/>
<evidence type="ECO:0000256" key="2">
    <source>
        <dbReference type="SAM" id="MobiDB-lite"/>
    </source>
</evidence>
<dbReference type="PANTHER" id="PTHR36001:SF2">
    <property type="entry name" value="CTAGE FAMILY PROTEIN-RELATED"/>
    <property type="match status" value="1"/>
</dbReference>
<accession>A0A1S3ZMZ1</accession>